<dbReference type="Pfam" id="PF08238">
    <property type="entry name" value="Sel1"/>
    <property type="match status" value="6"/>
</dbReference>
<evidence type="ECO:0000313" key="1">
    <source>
        <dbReference type="EMBL" id="SEF48423.1"/>
    </source>
</evidence>
<evidence type="ECO:0000313" key="2">
    <source>
        <dbReference type="Proteomes" id="UP000236753"/>
    </source>
</evidence>
<accession>A0A1H5SCN1</accession>
<dbReference type="SMART" id="SM00671">
    <property type="entry name" value="SEL1"/>
    <property type="match status" value="5"/>
</dbReference>
<dbReference type="InterPro" id="IPR011990">
    <property type="entry name" value="TPR-like_helical_dom_sf"/>
</dbReference>
<dbReference type="InterPro" id="IPR006597">
    <property type="entry name" value="Sel1-like"/>
</dbReference>
<reference evidence="1 2" key="1">
    <citation type="submission" date="2016-10" db="EMBL/GenBank/DDBJ databases">
        <authorList>
            <person name="de Groot N.N."/>
        </authorList>
    </citation>
    <scope>NUCLEOTIDE SEQUENCE [LARGE SCALE GENOMIC DNA]</scope>
    <source>
        <strain evidence="1 2">Nm13</strain>
    </source>
</reference>
<dbReference type="InterPro" id="IPR050767">
    <property type="entry name" value="Sel1_AlgK"/>
</dbReference>
<name>A0A1H5SCN1_9PROT</name>
<dbReference type="SUPFAM" id="SSF81901">
    <property type="entry name" value="HCP-like"/>
    <property type="match status" value="1"/>
</dbReference>
<sequence length="399" mass="45988">MKLNKNFTLIEGFLKMAEINKYIIIHCIAVVFSFLYCTETYSWDSKSWVLKCGNQLNEKNMEIELEICAKEAHEGSVRAAQTLSIIYEKGVNNVIKNNELSKRWRDFSRQLSINTLPKLKANAITAEDHYKICLYGYDVAEETFDSCLIAAENDYVNAQLQIAFVYDRRASRASLGSDDPNEKLNWSNEALKWHKKAAELGDAYAQYEVARTVDEWGKEHWYRKAAHQGHILAMYELAKMIHEKGRPDVESIKWYQKAAESQTKELYPRMFFPHPRGDVSEPIAIFNSQFELGNIYHDGILVPQNFANAIYWYKRAAESDHPKAQLKLGKMYTHDSGADQDDVSAYMWFSIVATHGWGLGRDAMGERDNIAKRMTPTQINIAQKKAAEWFRDKGFDKGF</sequence>
<dbReference type="Gene3D" id="1.25.40.10">
    <property type="entry name" value="Tetratricopeptide repeat domain"/>
    <property type="match status" value="1"/>
</dbReference>
<dbReference type="OrthoDB" id="5365194at2"/>
<dbReference type="PANTHER" id="PTHR11102">
    <property type="entry name" value="SEL-1-LIKE PROTEIN"/>
    <property type="match status" value="1"/>
</dbReference>
<protein>
    <submittedName>
        <fullName evidence="1">TPR repeat</fullName>
    </submittedName>
</protein>
<dbReference type="Proteomes" id="UP000236753">
    <property type="component" value="Unassembled WGS sequence"/>
</dbReference>
<proteinExistence type="predicted"/>
<gene>
    <name evidence="1" type="ORF">SAMN05216334_102123</name>
</gene>
<dbReference type="PANTHER" id="PTHR11102:SF160">
    <property type="entry name" value="ERAD-ASSOCIATED E3 UBIQUITIN-PROTEIN LIGASE COMPONENT HRD3"/>
    <property type="match status" value="1"/>
</dbReference>
<dbReference type="EMBL" id="FNUX01000002">
    <property type="protein sequence ID" value="SEF48423.1"/>
    <property type="molecule type" value="Genomic_DNA"/>
</dbReference>
<organism evidence="1 2">
    <name type="scientific">Nitrosomonas ureae</name>
    <dbReference type="NCBI Taxonomy" id="44577"/>
    <lineage>
        <taxon>Bacteria</taxon>
        <taxon>Pseudomonadati</taxon>
        <taxon>Pseudomonadota</taxon>
        <taxon>Betaproteobacteria</taxon>
        <taxon>Nitrosomonadales</taxon>
        <taxon>Nitrosomonadaceae</taxon>
        <taxon>Nitrosomonas</taxon>
    </lineage>
</organism>
<dbReference type="AlphaFoldDB" id="A0A1H5SCN1"/>